<comment type="caution">
    <text evidence="8">The sequence shown here is derived from an EMBL/GenBank/DDBJ whole genome shotgun (WGS) entry which is preliminary data.</text>
</comment>
<feature type="transmembrane region" description="Helical" evidence="6">
    <location>
        <begin position="85"/>
        <end position="103"/>
    </location>
</feature>
<proteinExistence type="predicted"/>
<sequence length="371" mass="41255">MESTPKVILADDKNIITDIAFGVDDALLGKGLASPLQRGLAMSIDALAVLMLTHVGAVFWGLVAGLSIFKFGKKSEQKRWRFARYLLRLIGAFAVFISVIAFINQSFNNDIVIPENDLEITQAPSFANSIRFAALLFELTTKLEQPDCDLACYHPLIEDTLDAVAELNMSNDEVYEFIEDNSKSLPIETEQARLEYVDQLFTYYQASVQKYAALKNPTKLDQTEPSDQATLENEVVQAPVVVEENNEQQSSDEQSSDEQIQPKQEAPVYSLVEFGKGIISDLGLGFGWAALYFTAFPAWWRGQTPGKRLMGIRVIQLDGTYMSAWDSFGRYGGYGAGFATGLLGFFQIYWDSNRQAIQDKISATVVIKGDL</sequence>
<dbReference type="Proteomes" id="UP001257914">
    <property type="component" value="Unassembled WGS sequence"/>
</dbReference>
<feature type="transmembrane region" description="Helical" evidence="6">
    <location>
        <begin position="331"/>
        <end position="350"/>
    </location>
</feature>
<keyword evidence="5 6" id="KW-0472">Membrane</keyword>
<dbReference type="InterPro" id="IPR010432">
    <property type="entry name" value="RDD"/>
</dbReference>
<dbReference type="EMBL" id="JAWCUA010000001">
    <property type="protein sequence ID" value="MDU0111953.1"/>
    <property type="molecule type" value="Genomic_DNA"/>
</dbReference>
<feature type="transmembrane region" description="Helical" evidence="6">
    <location>
        <begin position="40"/>
        <end position="64"/>
    </location>
</feature>
<protein>
    <submittedName>
        <fullName evidence="8">RDD family protein</fullName>
    </submittedName>
</protein>
<comment type="subcellular location">
    <subcellularLocation>
        <location evidence="1">Cell membrane</location>
        <topology evidence="1">Multi-pass membrane protein</topology>
    </subcellularLocation>
</comment>
<dbReference type="PANTHER" id="PTHR36115">
    <property type="entry name" value="PROLINE-RICH ANTIGEN HOMOLOG-RELATED"/>
    <property type="match status" value="1"/>
</dbReference>
<organism evidence="8 9">
    <name type="scientific">Psychrosphaera aquimarina</name>
    <dbReference type="NCBI Taxonomy" id="2044854"/>
    <lineage>
        <taxon>Bacteria</taxon>
        <taxon>Pseudomonadati</taxon>
        <taxon>Pseudomonadota</taxon>
        <taxon>Gammaproteobacteria</taxon>
        <taxon>Alteromonadales</taxon>
        <taxon>Pseudoalteromonadaceae</taxon>
        <taxon>Psychrosphaera</taxon>
    </lineage>
</organism>
<feature type="domain" description="RDD" evidence="7">
    <location>
        <begin position="274"/>
        <end position="362"/>
    </location>
</feature>
<keyword evidence="2" id="KW-1003">Cell membrane</keyword>
<dbReference type="Pfam" id="PF06271">
    <property type="entry name" value="RDD"/>
    <property type="match status" value="1"/>
</dbReference>
<evidence type="ECO:0000313" key="9">
    <source>
        <dbReference type="Proteomes" id="UP001257914"/>
    </source>
</evidence>
<dbReference type="InterPro" id="IPR051791">
    <property type="entry name" value="Pra-immunoreactive"/>
</dbReference>
<dbReference type="RefSeq" id="WP_315945804.1">
    <property type="nucleotide sequence ID" value="NZ_JAWCUA010000001.1"/>
</dbReference>
<evidence type="ECO:0000256" key="1">
    <source>
        <dbReference type="ARBA" id="ARBA00004651"/>
    </source>
</evidence>
<evidence type="ECO:0000256" key="2">
    <source>
        <dbReference type="ARBA" id="ARBA00022475"/>
    </source>
</evidence>
<evidence type="ECO:0000313" key="8">
    <source>
        <dbReference type="EMBL" id="MDU0111953.1"/>
    </source>
</evidence>
<keyword evidence="3 6" id="KW-0812">Transmembrane</keyword>
<evidence type="ECO:0000256" key="5">
    <source>
        <dbReference type="ARBA" id="ARBA00023136"/>
    </source>
</evidence>
<evidence type="ECO:0000256" key="6">
    <source>
        <dbReference type="SAM" id="Phobius"/>
    </source>
</evidence>
<evidence type="ECO:0000256" key="4">
    <source>
        <dbReference type="ARBA" id="ARBA00022989"/>
    </source>
</evidence>
<accession>A0ABU3QY18</accession>
<dbReference type="PANTHER" id="PTHR36115:SF6">
    <property type="entry name" value="PROLINE-RICH ANTIGEN HOMOLOG"/>
    <property type="match status" value="1"/>
</dbReference>
<feature type="transmembrane region" description="Helical" evidence="6">
    <location>
        <begin position="282"/>
        <end position="300"/>
    </location>
</feature>
<keyword evidence="4 6" id="KW-1133">Transmembrane helix</keyword>
<keyword evidence="9" id="KW-1185">Reference proteome</keyword>
<reference evidence="8 9" key="1">
    <citation type="submission" date="2023-10" db="EMBL/GenBank/DDBJ databases">
        <title>Psychrosphaera aquimaarina strain SW33 isolated from seawater.</title>
        <authorList>
            <person name="Bayburt H."/>
            <person name="Kim J.M."/>
            <person name="Choi B.J."/>
            <person name="Jeon C.O."/>
        </authorList>
    </citation>
    <scope>NUCLEOTIDE SEQUENCE [LARGE SCALE GENOMIC DNA]</scope>
    <source>
        <strain evidence="8 9">KCTC 52743</strain>
    </source>
</reference>
<name>A0ABU3QY18_9GAMM</name>
<evidence type="ECO:0000256" key="3">
    <source>
        <dbReference type="ARBA" id="ARBA00022692"/>
    </source>
</evidence>
<evidence type="ECO:0000259" key="7">
    <source>
        <dbReference type="Pfam" id="PF06271"/>
    </source>
</evidence>
<gene>
    <name evidence="8" type="ORF">RT723_02815</name>
</gene>